<evidence type="ECO:0000313" key="2">
    <source>
        <dbReference type="EMBL" id="KXB34120.1"/>
    </source>
</evidence>
<dbReference type="AlphaFoldDB" id="A0A133XT65"/>
<dbReference type="Pfam" id="PF18612">
    <property type="entry name" value="Bac_A_amyl_C"/>
    <property type="match status" value="1"/>
</dbReference>
<feature type="domain" description="Glycosyl hydrolase family 13 catalytic" evidence="1">
    <location>
        <begin position="12"/>
        <end position="348"/>
    </location>
</feature>
<dbReference type="OrthoDB" id="9761875at2"/>
<comment type="caution">
    <text evidence="2">The sequence shown here is derived from an EMBL/GenBank/DDBJ whole genome shotgun (WGS) entry which is preliminary data.</text>
</comment>
<dbReference type="RefSeq" id="WP_060937202.1">
    <property type="nucleotide sequence ID" value="NZ_JASOZP010000006.1"/>
</dbReference>
<dbReference type="InterPro" id="IPR006047">
    <property type="entry name" value="GH13_cat_dom"/>
</dbReference>
<dbReference type="Proteomes" id="UP000070422">
    <property type="component" value="Unassembled WGS sequence"/>
</dbReference>
<sequence>MTSTTSNALLNQSIYQVFVRNYGPEGTFDEVTADLDRIKDLGFDYLYLLPIFPIGKKNRKGTLGSPYAIRDYMAINPELGDLNSFKRLVKACHDRHMKVMLDIVFNHTAPDHYWTVDHPEYYYHREDGSFGNRVGDWSDIIDLDLSHPGLRQELINTLKYWAKEGVDAFRCDVASLLPLDFWLEARQEIQKVHPDHVWLAESVEPQFIRQLRSEGMHPITDSEVYQAFDCAYEYDILANFYQVLEGKVPLRLWKYLLNFQQAIYPENAIKVRTLENHDQERIRSRVKSERSNLNCLAYSFFCKGMGFVYNGQEFQYAKRTTLFDKAPIDWNTPSPKYLTLLKRMLQLKKEDYFSQHKQFYVVEDDQEALELRYETKKEFIVGVFDILDQKGTYHIDLPDGSYINQINQEEIEIKAGQVDLALAPFIIHSKTKNA</sequence>
<proteinExistence type="predicted"/>
<dbReference type="EMBL" id="LSCQ01000084">
    <property type="protein sequence ID" value="KXB34120.1"/>
    <property type="molecule type" value="Genomic_DNA"/>
</dbReference>
<dbReference type="SMART" id="SM00642">
    <property type="entry name" value="Aamy"/>
    <property type="match status" value="1"/>
</dbReference>
<reference evidence="2 3" key="1">
    <citation type="submission" date="2016-01" db="EMBL/GenBank/DDBJ databases">
        <authorList>
            <person name="Oliw E.H."/>
        </authorList>
    </citation>
    <scope>NUCLEOTIDE SEQUENCE [LARGE SCALE GENOMIC DNA]</scope>
    <source>
        <strain evidence="2 3">KA00635</strain>
    </source>
</reference>
<dbReference type="InterPro" id="IPR017853">
    <property type="entry name" value="GH"/>
</dbReference>
<protein>
    <submittedName>
        <fullName evidence="2">Alpha amylase, catalytic domain protein</fullName>
    </submittedName>
</protein>
<dbReference type="PANTHER" id="PTHR47786:SF2">
    <property type="entry name" value="GLYCOSYL HYDROLASE FAMILY 13 CATALYTIC DOMAIN-CONTAINING PROTEIN"/>
    <property type="match status" value="1"/>
</dbReference>
<dbReference type="GO" id="GO:0005975">
    <property type="term" value="P:carbohydrate metabolic process"/>
    <property type="evidence" value="ECO:0007669"/>
    <property type="project" value="InterPro"/>
</dbReference>
<dbReference type="STRING" id="87541.AWM71_05325"/>
<dbReference type="InterPro" id="IPR041331">
    <property type="entry name" value="Bac_A_amyl_C"/>
</dbReference>
<gene>
    <name evidence="2" type="ORF">HMPREF3187_01513</name>
</gene>
<dbReference type="Gene3D" id="3.20.20.80">
    <property type="entry name" value="Glycosidases"/>
    <property type="match status" value="1"/>
</dbReference>
<dbReference type="CDD" id="cd11313">
    <property type="entry name" value="AmyAc_arch_bac_AmyA"/>
    <property type="match status" value="1"/>
</dbReference>
<organism evidence="2 3">
    <name type="scientific">Aerococcus christensenii</name>
    <dbReference type="NCBI Taxonomy" id="87541"/>
    <lineage>
        <taxon>Bacteria</taxon>
        <taxon>Bacillati</taxon>
        <taxon>Bacillota</taxon>
        <taxon>Bacilli</taxon>
        <taxon>Lactobacillales</taxon>
        <taxon>Aerococcaceae</taxon>
        <taxon>Aerococcus</taxon>
    </lineage>
</organism>
<name>A0A133XT65_9LACT</name>
<dbReference type="PANTHER" id="PTHR47786">
    <property type="entry name" value="ALPHA-1,4-GLUCAN:MALTOSE-1-PHOSPHATE MALTOSYLTRANSFERASE"/>
    <property type="match status" value="1"/>
</dbReference>
<evidence type="ECO:0000259" key="1">
    <source>
        <dbReference type="SMART" id="SM00642"/>
    </source>
</evidence>
<dbReference type="PATRIC" id="fig|87541.4.peg.1500"/>
<accession>A0A133XT65</accession>
<dbReference type="SUPFAM" id="SSF51445">
    <property type="entry name" value="(Trans)glycosidases"/>
    <property type="match status" value="1"/>
</dbReference>
<dbReference type="Pfam" id="PF00128">
    <property type="entry name" value="Alpha-amylase"/>
    <property type="match status" value="2"/>
</dbReference>
<evidence type="ECO:0000313" key="3">
    <source>
        <dbReference type="Proteomes" id="UP000070422"/>
    </source>
</evidence>